<evidence type="ECO:0000256" key="1">
    <source>
        <dbReference type="SAM" id="Phobius"/>
    </source>
</evidence>
<proteinExistence type="predicted"/>
<feature type="transmembrane region" description="Helical" evidence="1">
    <location>
        <begin position="40"/>
        <end position="59"/>
    </location>
</feature>
<dbReference type="EMBL" id="BARS01008626">
    <property type="protein sequence ID" value="GAF81499.1"/>
    <property type="molecule type" value="Genomic_DNA"/>
</dbReference>
<dbReference type="AlphaFoldDB" id="X0SKH8"/>
<feature type="transmembrane region" description="Helical" evidence="1">
    <location>
        <begin position="12"/>
        <end position="33"/>
    </location>
</feature>
<protein>
    <submittedName>
        <fullName evidence="2">Uncharacterized protein</fullName>
    </submittedName>
</protein>
<feature type="transmembrane region" description="Helical" evidence="1">
    <location>
        <begin position="158"/>
        <end position="181"/>
    </location>
</feature>
<name>X0SKH8_9ZZZZ</name>
<gene>
    <name evidence="2" type="ORF">S01H1_16396</name>
</gene>
<organism evidence="2">
    <name type="scientific">marine sediment metagenome</name>
    <dbReference type="NCBI Taxonomy" id="412755"/>
    <lineage>
        <taxon>unclassified sequences</taxon>
        <taxon>metagenomes</taxon>
        <taxon>ecological metagenomes</taxon>
    </lineage>
</organism>
<feature type="transmembrane region" description="Helical" evidence="1">
    <location>
        <begin position="128"/>
        <end position="146"/>
    </location>
</feature>
<feature type="transmembrane region" description="Helical" evidence="1">
    <location>
        <begin position="71"/>
        <end position="93"/>
    </location>
</feature>
<accession>X0SKH8</accession>
<reference evidence="2" key="1">
    <citation type="journal article" date="2014" name="Front. Microbiol.">
        <title>High frequency of phylogenetically diverse reductive dehalogenase-homologous genes in deep subseafloor sedimentary metagenomes.</title>
        <authorList>
            <person name="Kawai M."/>
            <person name="Futagami T."/>
            <person name="Toyoda A."/>
            <person name="Takaki Y."/>
            <person name="Nishi S."/>
            <person name="Hori S."/>
            <person name="Arai W."/>
            <person name="Tsubouchi T."/>
            <person name="Morono Y."/>
            <person name="Uchiyama I."/>
            <person name="Ito T."/>
            <person name="Fujiyama A."/>
            <person name="Inagaki F."/>
            <person name="Takami H."/>
        </authorList>
    </citation>
    <scope>NUCLEOTIDE SEQUENCE</scope>
    <source>
        <strain evidence="2">Expedition CK06-06</strain>
    </source>
</reference>
<keyword evidence="1" id="KW-0812">Transmembrane</keyword>
<sequence length="232" mass="26116">MLFQASEFDAQTGLTFVNALLMVTASIILAISVKKYRRDLLLWLFAFSIQALSHIVSLLGKMKLVELPSVFGVMGLGTFISAIALLFIVWASLDQYRRVFGKNKKKKLDVKVPISSLMLVMITMDADFFINATLMLIIAFCCVLLFRIYNRTKTPTHLFLFVSLFGMTANVAETIFVVGLPNFYSEINQAMDVVLAASLLMTAIVVVVEQMLLEKQQKLEESNQVNEKIIER</sequence>
<keyword evidence="1" id="KW-0472">Membrane</keyword>
<feature type="transmembrane region" description="Helical" evidence="1">
    <location>
        <begin position="193"/>
        <end position="213"/>
    </location>
</feature>
<evidence type="ECO:0000313" key="2">
    <source>
        <dbReference type="EMBL" id="GAF81499.1"/>
    </source>
</evidence>
<feature type="non-terminal residue" evidence="2">
    <location>
        <position position="232"/>
    </location>
</feature>
<keyword evidence="1" id="KW-1133">Transmembrane helix</keyword>
<comment type="caution">
    <text evidence="2">The sequence shown here is derived from an EMBL/GenBank/DDBJ whole genome shotgun (WGS) entry which is preliminary data.</text>
</comment>